<organism evidence="2 3">
    <name type="scientific">Muribaculum intestinale</name>
    <dbReference type="NCBI Taxonomy" id="1796646"/>
    <lineage>
        <taxon>Bacteria</taxon>
        <taxon>Pseudomonadati</taxon>
        <taxon>Bacteroidota</taxon>
        <taxon>Bacteroidia</taxon>
        <taxon>Bacteroidales</taxon>
        <taxon>Muribaculaceae</taxon>
        <taxon>Muribaculum</taxon>
    </lineage>
</organism>
<dbReference type="GO" id="GO:0004803">
    <property type="term" value="F:transposase activity"/>
    <property type="evidence" value="ECO:0007669"/>
    <property type="project" value="InterPro"/>
</dbReference>
<sequence>MMEASGNIYHLIFQTRDFGVAIPPLHRDEFFDAIALLFSNRHCPVYAVGGDMNHVHILTEIPFRKNVKMLIEKIKNISCFRAAGILDMERFGGWLKGCLSFIVERDRLPFWVDYIEQQDTIHSEMSWMQEKRQFMNYNLF</sequence>
<dbReference type="Proteomes" id="UP000306630">
    <property type="component" value="Unassembled WGS sequence"/>
</dbReference>
<comment type="caution">
    <text evidence="2">The sequence shown here is derived from an EMBL/GenBank/DDBJ whole genome shotgun (WGS) entry which is preliminary data.</text>
</comment>
<dbReference type="InterPro" id="IPR002686">
    <property type="entry name" value="Transposase_17"/>
</dbReference>
<dbReference type="SUPFAM" id="SSF143422">
    <property type="entry name" value="Transposase IS200-like"/>
    <property type="match status" value="1"/>
</dbReference>
<dbReference type="GO" id="GO:0003677">
    <property type="term" value="F:DNA binding"/>
    <property type="evidence" value="ECO:0007669"/>
    <property type="project" value="InterPro"/>
</dbReference>
<dbReference type="GO" id="GO:0006313">
    <property type="term" value="P:DNA transposition"/>
    <property type="evidence" value="ECO:0007669"/>
    <property type="project" value="InterPro"/>
</dbReference>
<evidence type="ECO:0000313" key="3">
    <source>
        <dbReference type="Proteomes" id="UP000306630"/>
    </source>
</evidence>
<proteinExistence type="predicted"/>
<protein>
    <recommendedName>
        <fullName evidence="1">Transposase IS200-like domain-containing protein</fullName>
    </recommendedName>
</protein>
<dbReference type="Pfam" id="PF01797">
    <property type="entry name" value="Y1_Tnp"/>
    <property type="match status" value="1"/>
</dbReference>
<dbReference type="EMBL" id="SRYD01000073">
    <property type="protein sequence ID" value="TGY69480.1"/>
    <property type="molecule type" value="Genomic_DNA"/>
</dbReference>
<feature type="domain" description="Transposase IS200-like" evidence="1">
    <location>
        <begin position="8"/>
        <end position="118"/>
    </location>
</feature>
<dbReference type="AlphaFoldDB" id="A0A4S2FKJ4"/>
<evidence type="ECO:0000313" key="2">
    <source>
        <dbReference type="EMBL" id="TGY69480.1"/>
    </source>
</evidence>
<dbReference type="InterPro" id="IPR036515">
    <property type="entry name" value="Transposase_17_sf"/>
</dbReference>
<dbReference type="RefSeq" id="WP_135993902.1">
    <property type="nucleotide sequence ID" value="NZ_CBFGDC010000018.1"/>
</dbReference>
<evidence type="ECO:0000259" key="1">
    <source>
        <dbReference type="Pfam" id="PF01797"/>
    </source>
</evidence>
<reference evidence="2 3" key="1">
    <citation type="submission" date="2019-04" db="EMBL/GenBank/DDBJ databases">
        <title>Microbes associate with the intestines of laboratory mice.</title>
        <authorList>
            <person name="Navarre W."/>
            <person name="Wong E."/>
            <person name="Huang K."/>
            <person name="Tropini C."/>
            <person name="Ng K."/>
            <person name="Yu B."/>
        </authorList>
    </citation>
    <scope>NUCLEOTIDE SEQUENCE [LARGE SCALE GENOMIC DNA]</scope>
    <source>
        <strain evidence="2 3">NM06_A21</strain>
    </source>
</reference>
<accession>A0A4S2FKJ4</accession>
<gene>
    <name evidence="2" type="ORF">E5333_13935</name>
</gene>
<name>A0A4S2FKJ4_9BACT</name>
<dbReference type="Gene3D" id="3.30.70.1290">
    <property type="entry name" value="Transposase IS200-like"/>
    <property type="match status" value="1"/>
</dbReference>